<name>A0ACC2VRE2_9TREE</name>
<dbReference type="EMBL" id="JASBWT010000009">
    <property type="protein sequence ID" value="KAJ9101743.1"/>
    <property type="molecule type" value="Genomic_DNA"/>
</dbReference>
<proteinExistence type="predicted"/>
<gene>
    <name evidence="1" type="ORF">QFC21_003082</name>
</gene>
<evidence type="ECO:0000313" key="1">
    <source>
        <dbReference type="EMBL" id="KAJ9101743.1"/>
    </source>
</evidence>
<keyword evidence="2" id="KW-1185">Reference proteome</keyword>
<evidence type="ECO:0000313" key="2">
    <source>
        <dbReference type="Proteomes" id="UP001227268"/>
    </source>
</evidence>
<sequence>MYIALTHCIGLLNLLTDEVSEGVWKEIEYFINIHRDFDDAVRSNHLAEAANTASKDDNLEHENDSSVEIGRHAMSAPRLAGGENVLQESNAANFNNPDTTVDGDSSDADENWVAAKPAAKNVIGRRKKDTNTVKKAANMSRIATKNQQATPPKCISIASSESVTERKVPRAEVALSSTRCTSTSRRSSIESYQLSEQLADSTILHDAEASFHPQRRAEHQRRLRRRVVSSSEGSSSGVDIDQQEDEVLASLAKLSVESVPKESHLADALQLCDQSIPHDFATFIDTHRIASTSATAKSGKKHGAQISQGSNRFEKLGEATYSEVFGVYSTSSSSTLKGPEAVMKVIPLALMPSDKPSRRSTNSDASQDNCELMCVTEMQEIVKEIELTRLMNGVHDGFVNLRGAHIVQGVYPDVLLECWDTYDKTKGSDNTRPDCLPQDQYYAILFLDNAGTDLESYRFGKACGWRQAVDVLWQIADALSAAEEKADFEHRDLHEGQVLVSTAALGELQTTIIDFGLSRARVPGREDPIWSAIPDDVFDGQGEQWDVYRAMRSHIEALGGEWDQFYPTTNIMWLHYLTRRLLYATSSLTKPRSKVLSRVMSRRDPTRSPIRRRVTRNGATTTLMTPSINSGLDSSAELEAWEKLKQFEEGLKAGLTHQTDDVQKRGARALKSGILAKMRDQKPRTGGNRKQGIHSVGDALLWFVAHE</sequence>
<comment type="caution">
    <text evidence="1">The sequence shown here is derived from an EMBL/GenBank/DDBJ whole genome shotgun (WGS) entry which is preliminary data.</text>
</comment>
<accession>A0ACC2VRE2</accession>
<reference evidence="1" key="1">
    <citation type="submission" date="2023-04" db="EMBL/GenBank/DDBJ databases">
        <title>Draft Genome sequencing of Naganishia species isolated from polar environments using Oxford Nanopore Technology.</title>
        <authorList>
            <person name="Leo P."/>
            <person name="Venkateswaran K."/>
        </authorList>
    </citation>
    <scope>NUCLEOTIDE SEQUENCE</scope>
    <source>
        <strain evidence="1">MNA-CCFEE 5423</strain>
    </source>
</reference>
<dbReference type="Proteomes" id="UP001227268">
    <property type="component" value="Unassembled WGS sequence"/>
</dbReference>
<organism evidence="1 2">
    <name type="scientific">Naganishia friedmannii</name>
    <dbReference type="NCBI Taxonomy" id="89922"/>
    <lineage>
        <taxon>Eukaryota</taxon>
        <taxon>Fungi</taxon>
        <taxon>Dikarya</taxon>
        <taxon>Basidiomycota</taxon>
        <taxon>Agaricomycotina</taxon>
        <taxon>Tremellomycetes</taxon>
        <taxon>Filobasidiales</taxon>
        <taxon>Filobasidiaceae</taxon>
        <taxon>Naganishia</taxon>
    </lineage>
</organism>
<protein>
    <submittedName>
        <fullName evidence="1">Uncharacterized protein</fullName>
    </submittedName>
</protein>